<gene>
    <name evidence="1" type="ORF">U9M48_043191</name>
</gene>
<proteinExistence type="predicted"/>
<protein>
    <submittedName>
        <fullName evidence="1">Uncharacterized protein</fullName>
    </submittedName>
</protein>
<dbReference type="AlphaFoldDB" id="A0AAQ3XIE0"/>
<keyword evidence="2" id="KW-1185">Reference proteome</keyword>
<organism evidence="1 2">
    <name type="scientific">Paspalum notatum var. saurae</name>
    <dbReference type="NCBI Taxonomy" id="547442"/>
    <lineage>
        <taxon>Eukaryota</taxon>
        <taxon>Viridiplantae</taxon>
        <taxon>Streptophyta</taxon>
        <taxon>Embryophyta</taxon>
        <taxon>Tracheophyta</taxon>
        <taxon>Spermatophyta</taxon>
        <taxon>Magnoliopsida</taxon>
        <taxon>Liliopsida</taxon>
        <taxon>Poales</taxon>
        <taxon>Poaceae</taxon>
        <taxon>PACMAD clade</taxon>
        <taxon>Panicoideae</taxon>
        <taxon>Andropogonodae</taxon>
        <taxon>Paspaleae</taxon>
        <taxon>Paspalinae</taxon>
        <taxon>Paspalum</taxon>
    </lineage>
</organism>
<name>A0AAQ3XIE0_PASNO</name>
<dbReference type="Proteomes" id="UP001341281">
    <property type="component" value="Chromosome 10"/>
</dbReference>
<dbReference type="EMBL" id="CP144754">
    <property type="protein sequence ID" value="WVZ97677.1"/>
    <property type="molecule type" value="Genomic_DNA"/>
</dbReference>
<accession>A0AAQ3XIE0</accession>
<evidence type="ECO:0000313" key="1">
    <source>
        <dbReference type="EMBL" id="WVZ97677.1"/>
    </source>
</evidence>
<reference evidence="1 2" key="1">
    <citation type="submission" date="2024-02" db="EMBL/GenBank/DDBJ databases">
        <title>High-quality chromosome-scale genome assembly of Pensacola bahiagrass (Paspalum notatum Flugge var. saurae).</title>
        <authorList>
            <person name="Vega J.M."/>
            <person name="Podio M."/>
            <person name="Orjuela J."/>
            <person name="Siena L.A."/>
            <person name="Pessino S.C."/>
            <person name="Combes M.C."/>
            <person name="Mariac C."/>
            <person name="Albertini E."/>
            <person name="Pupilli F."/>
            <person name="Ortiz J.P.A."/>
            <person name="Leblanc O."/>
        </authorList>
    </citation>
    <scope>NUCLEOTIDE SEQUENCE [LARGE SCALE GENOMIC DNA]</scope>
    <source>
        <strain evidence="1">R1</strain>
        <tissue evidence="1">Leaf</tissue>
    </source>
</reference>
<sequence>MAPTYAVFEDQPPFKKTTVSYASNEEDYGSFVPQEETKSDYRSLASAKPLTEFEKMSWMPVDFGDTLKCAGPLPTEDLVEEEELFPPEVPLRKSDDSQDTGVVLQKLFQEEELDSDFVSEVKQVIGVKPESSLTEEVIIQLQAEESSTRISCSINKEELGILTKLGNFSRKKRPRSADQEEPSRPTPGLFEAIRFQILPARSALSGVRSVQLGEKLISAKGGSKRRQKRGRSADP</sequence>
<evidence type="ECO:0000313" key="2">
    <source>
        <dbReference type="Proteomes" id="UP001341281"/>
    </source>
</evidence>